<dbReference type="SUPFAM" id="SSF158499">
    <property type="entry name" value="DnaD domain-like"/>
    <property type="match status" value="1"/>
</dbReference>
<dbReference type="InterPro" id="IPR053843">
    <property type="entry name" value="DnaD_N"/>
</dbReference>
<dbReference type="Gene3D" id="1.10.10.10">
    <property type="entry name" value="Winged helix-like DNA-binding domain superfamily/Winged helix DNA-binding domain"/>
    <property type="match status" value="1"/>
</dbReference>
<evidence type="ECO:0000256" key="1">
    <source>
        <dbReference type="ARBA" id="ARBA00093462"/>
    </source>
</evidence>
<comment type="caution">
    <text evidence="4">The sequence shown here is derived from an EMBL/GenBank/DDBJ whole genome shotgun (WGS) entry which is preliminary data.</text>
</comment>
<dbReference type="Proteomes" id="UP000604765">
    <property type="component" value="Unassembled WGS sequence"/>
</dbReference>
<evidence type="ECO:0000259" key="3">
    <source>
        <dbReference type="Pfam" id="PF21984"/>
    </source>
</evidence>
<protein>
    <submittedName>
        <fullName evidence="4">DNA replication protein DnaD</fullName>
    </submittedName>
</protein>
<dbReference type="Gene3D" id="1.10.10.630">
    <property type="entry name" value="DnaD domain-like"/>
    <property type="match status" value="1"/>
</dbReference>
<evidence type="ECO:0000313" key="4">
    <source>
        <dbReference type="EMBL" id="GHP12791.1"/>
    </source>
</evidence>
<dbReference type="InterPro" id="IPR053162">
    <property type="entry name" value="DnaD"/>
</dbReference>
<evidence type="ECO:0000259" key="2">
    <source>
        <dbReference type="Pfam" id="PF07261"/>
    </source>
</evidence>
<dbReference type="Pfam" id="PF07261">
    <property type="entry name" value="DnaB_2"/>
    <property type="match status" value="1"/>
</dbReference>
<dbReference type="InterPro" id="IPR006343">
    <property type="entry name" value="DnaB/C_C"/>
</dbReference>
<reference evidence="4 5" key="1">
    <citation type="journal article" date="2021" name="Int. J. Syst. Evol. Microbiol.">
        <title>Lentilactobacillus fungorum sp. nov., isolated from spent mushroom substrates.</title>
        <authorList>
            <person name="Tohno M."/>
            <person name="Tanizawa Y."/>
            <person name="Kojima Y."/>
            <person name="Sakamoto M."/>
            <person name="Ohkuma M."/>
            <person name="Kobayashi H."/>
        </authorList>
    </citation>
    <scope>NUCLEOTIDE SEQUENCE [LARGE SCALE GENOMIC DNA]</scope>
    <source>
        <strain evidence="4 5">YK48G</strain>
    </source>
</reference>
<evidence type="ECO:0000313" key="5">
    <source>
        <dbReference type="Proteomes" id="UP000604765"/>
    </source>
</evidence>
<dbReference type="InterPro" id="IPR034829">
    <property type="entry name" value="DnaD-like_sf"/>
</dbReference>
<comment type="similarity">
    <text evidence="1">Belongs to the DnaB/DnaD family.</text>
</comment>
<gene>
    <name evidence="4" type="primary">dnaD</name>
    <name evidence="4" type="ORF">YK48G_02160</name>
</gene>
<sequence>MERFAQELLKQGQTTVSNYLLKNYHRIGLDNEELLIYLLIKGEYDLVVPMPEIDDLQRQSGFDKQKLFNIFHQLIEKKLAAITQVTLLGQQVDAYDFSQLYDKLSRLQSEEVESKIDDQKTANVSERQAVFESIEKEFGRTLSSIEMETISQWLDIDHYDPRIIQLALKEAVLSQVYNLKYMDRILINWEKKNLKSPQQVENYRRQRQSARTDQNELVRYHGPQIPFINLSGDPERKGH</sequence>
<feature type="domain" description="DnaB/C C-terminal" evidence="2">
    <location>
        <begin position="131"/>
        <end position="203"/>
    </location>
</feature>
<dbReference type="PANTHER" id="PTHR37293:SF6">
    <property type="entry name" value="DNA REPLICATION PROTEIN DNAD"/>
    <property type="match status" value="1"/>
</dbReference>
<dbReference type="EMBL" id="BNJR01000004">
    <property type="protein sequence ID" value="GHP12791.1"/>
    <property type="molecule type" value="Genomic_DNA"/>
</dbReference>
<feature type="domain" description="DnaD N-terminal" evidence="3">
    <location>
        <begin position="16"/>
        <end position="113"/>
    </location>
</feature>
<dbReference type="PANTHER" id="PTHR37293">
    <property type="entry name" value="PHAGE REPLICATION PROTEIN-RELATED"/>
    <property type="match status" value="1"/>
</dbReference>
<accession>A0ABQ3VXS3</accession>
<dbReference type="InterPro" id="IPR036388">
    <property type="entry name" value="WH-like_DNA-bd_sf"/>
</dbReference>
<dbReference type="NCBIfam" id="TIGR01446">
    <property type="entry name" value="DnaD_dom"/>
    <property type="match status" value="1"/>
</dbReference>
<organism evidence="4 5">
    <name type="scientific">Lentilactobacillus fungorum</name>
    <dbReference type="NCBI Taxonomy" id="2201250"/>
    <lineage>
        <taxon>Bacteria</taxon>
        <taxon>Bacillati</taxon>
        <taxon>Bacillota</taxon>
        <taxon>Bacilli</taxon>
        <taxon>Lactobacillales</taxon>
        <taxon>Lactobacillaceae</taxon>
        <taxon>Lentilactobacillus</taxon>
    </lineage>
</organism>
<name>A0ABQ3VXS3_9LACO</name>
<dbReference type="Pfam" id="PF21984">
    <property type="entry name" value="DnaD_N"/>
    <property type="match status" value="1"/>
</dbReference>
<keyword evidence="5" id="KW-1185">Reference proteome</keyword>
<proteinExistence type="inferred from homology"/>